<gene>
    <name evidence="4" type="ORF">FOH10_20540</name>
</gene>
<dbReference type="Pfam" id="PF04075">
    <property type="entry name" value="F420H2_quin_red"/>
    <property type="match status" value="1"/>
</dbReference>
<protein>
    <submittedName>
        <fullName evidence="4">Nitroreductase family deazaflavin-dependent oxidoreductase</fullName>
    </submittedName>
</protein>
<dbReference type="Gene3D" id="2.30.110.10">
    <property type="entry name" value="Electron Transport, Fmn-binding Protein, Chain A"/>
    <property type="match status" value="1"/>
</dbReference>
<dbReference type="NCBIfam" id="TIGR00026">
    <property type="entry name" value="hi_GC_TIGR00026"/>
    <property type="match status" value="1"/>
</dbReference>
<dbReference type="InterPro" id="IPR012349">
    <property type="entry name" value="Split_barrel_FMN-bd"/>
</dbReference>
<proteinExistence type="inferred from homology"/>
<dbReference type="GeneID" id="80334752"/>
<evidence type="ECO:0000256" key="3">
    <source>
        <dbReference type="SAM" id="MobiDB-lite"/>
    </source>
</evidence>
<dbReference type="SUPFAM" id="SSF50475">
    <property type="entry name" value="FMN-binding split barrel"/>
    <property type="match status" value="1"/>
</dbReference>
<dbReference type="GO" id="GO:0016491">
    <property type="term" value="F:oxidoreductase activity"/>
    <property type="evidence" value="ECO:0007669"/>
    <property type="project" value="InterPro"/>
</dbReference>
<dbReference type="GO" id="GO:0070967">
    <property type="term" value="F:coenzyme F420 binding"/>
    <property type="evidence" value="ECO:0007669"/>
    <property type="project" value="TreeGrafter"/>
</dbReference>
<evidence type="ECO:0000256" key="1">
    <source>
        <dbReference type="ARBA" id="ARBA00008710"/>
    </source>
</evidence>
<sequence>MSDFESTAEQPDQPAITDYDDPNAPWNQAWDQEGGIANWNADVIEEFRNNSGKVGGAYAGGDLILLTTTGARSGKRHTTPLGPLYRGDVMYVSSFIEDKYPAWWYNIKANPQVTVELRDKTYRATGKALEGAEYDEFAAWVLAHNPLLADFQSKVDRPIPLVVLIFDDES</sequence>
<reference evidence="4 5" key="1">
    <citation type="submission" date="2019-07" db="EMBL/GenBank/DDBJ databases">
        <title>Complete Genome Sequence and Methylome Analysis of Nocardia otitidis-caviarum NEB252.</title>
        <authorList>
            <person name="Fomenkov A."/>
            <person name="Anton B.P."/>
            <person name="Vincze T."/>
            <person name="Roberts R.J."/>
        </authorList>
    </citation>
    <scope>NUCLEOTIDE SEQUENCE [LARGE SCALE GENOMIC DNA]</scope>
    <source>
        <strain evidence="4 5">NEB252</strain>
    </source>
</reference>
<dbReference type="KEGG" id="nod:FOH10_20540"/>
<dbReference type="PANTHER" id="PTHR39428">
    <property type="entry name" value="F420H(2)-DEPENDENT QUINONE REDUCTASE RV1261C"/>
    <property type="match status" value="1"/>
</dbReference>
<comment type="catalytic activity">
    <reaction evidence="2">
        <text>oxidized coenzyme F420-(gamma-L-Glu)(n) + a quinol + H(+) = reduced coenzyme F420-(gamma-L-Glu)(n) + a quinone</text>
        <dbReference type="Rhea" id="RHEA:39663"/>
        <dbReference type="Rhea" id="RHEA-COMP:12939"/>
        <dbReference type="Rhea" id="RHEA-COMP:14378"/>
        <dbReference type="ChEBI" id="CHEBI:15378"/>
        <dbReference type="ChEBI" id="CHEBI:24646"/>
        <dbReference type="ChEBI" id="CHEBI:132124"/>
        <dbReference type="ChEBI" id="CHEBI:133980"/>
        <dbReference type="ChEBI" id="CHEBI:139511"/>
    </reaction>
</comment>
<dbReference type="GO" id="GO:0005886">
    <property type="term" value="C:plasma membrane"/>
    <property type="evidence" value="ECO:0007669"/>
    <property type="project" value="TreeGrafter"/>
</dbReference>
<dbReference type="EMBL" id="CP041695">
    <property type="protein sequence ID" value="QDP80742.1"/>
    <property type="molecule type" value="Genomic_DNA"/>
</dbReference>
<evidence type="ECO:0000313" key="5">
    <source>
        <dbReference type="Proteomes" id="UP000317039"/>
    </source>
</evidence>
<accession>A0A516NPA6</accession>
<evidence type="ECO:0000313" key="4">
    <source>
        <dbReference type="EMBL" id="QDP80742.1"/>
    </source>
</evidence>
<feature type="region of interest" description="Disordered" evidence="3">
    <location>
        <begin position="1"/>
        <end position="26"/>
    </location>
</feature>
<name>A0A516NPA6_9NOCA</name>
<dbReference type="PANTHER" id="PTHR39428:SF1">
    <property type="entry name" value="F420H(2)-DEPENDENT QUINONE REDUCTASE RV1261C"/>
    <property type="match status" value="1"/>
</dbReference>
<comment type="similarity">
    <text evidence="1">Belongs to the F420H(2)-dependent quinone reductase family.</text>
</comment>
<dbReference type="AlphaFoldDB" id="A0A516NPA6"/>
<dbReference type="Proteomes" id="UP000317039">
    <property type="component" value="Chromosome"/>
</dbReference>
<dbReference type="InterPro" id="IPR004378">
    <property type="entry name" value="F420H2_quin_Rdtase"/>
</dbReference>
<dbReference type="RefSeq" id="WP_143981966.1">
    <property type="nucleotide sequence ID" value="NZ_CP041695.1"/>
</dbReference>
<organism evidence="4 5">
    <name type="scientific">Nocardia otitidiscaviarum</name>
    <dbReference type="NCBI Taxonomy" id="1823"/>
    <lineage>
        <taxon>Bacteria</taxon>
        <taxon>Bacillati</taxon>
        <taxon>Actinomycetota</taxon>
        <taxon>Actinomycetes</taxon>
        <taxon>Mycobacteriales</taxon>
        <taxon>Nocardiaceae</taxon>
        <taxon>Nocardia</taxon>
    </lineage>
</organism>
<feature type="compositionally biased region" description="Polar residues" evidence="3">
    <location>
        <begin position="1"/>
        <end position="10"/>
    </location>
</feature>
<evidence type="ECO:0000256" key="2">
    <source>
        <dbReference type="ARBA" id="ARBA00049106"/>
    </source>
</evidence>